<sequence length="139" mass="14796">MVPDTGQGHHPAACSEVSVHNTGQKNHHAASAKGLILDNGQNHHYSAGTKGLDSGTTRSVLQPVEGEEKKQCALTEPPVCLDIPHEPPKLQQCASRTPHKPENEQLAWGAAGNAGHNEDRGETGPSCFGGFDLYFVLDK</sequence>
<reference evidence="2 3" key="1">
    <citation type="submission" date="2021-04" db="EMBL/GenBank/DDBJ databases">
        <authorList>
            <person name="De Guttry C."/>
            <person name="Zahm M."/>
            <person name="Klopp C."/>
            <person name="Cabau C."/>
            <person name="Louis A."/>
            <person name="Berthelot C."/>
            <person name="Parey E."/>
            <person name="Roest Crollius H."/>
            <person name="Montfort J."/>
            <person name="Robinson-Rechavi M."/>
            <person name="Bucao C."/>
            <person name="Bouchez O."/>
            <person name="Gislard M."/>
            <person name="Lluch J."/>
            <person name="Milhes M."/>
            <person name="Lampietro C."/>
            <person name="Lopez Roques C."/>
            <person name="Donnadieu C."/>
            <person name="Braasch I."/>
            <person name="Desvignes T."/>
            <person name="Postlethwait J."/>
            <person name="Bobe J."/>
            <person name="Wedekind C."/>
            <person name="Guiguen Y."/>
        </authorList>
    </citation>
    <scope>NUCLEOTIDE SEQUENCE [LARGE SCALE GENOMIC DNA]</scope>
    <source>
        <strain evidence="2">Cs_M1</strain>
        <tissue evidence="2">Blood</tissue>
    </source>
</reference>
<feature type="region of interest" description="Disordered" evidence="1">
    <location>
        <begin position="37"/>
        <end position="57"/>
    </location>
</feature>
<evidence type="ECO:0000313" key="3">
    <source>
        <dbReference type="Proteomes" id="UP001356427"/>
    </source>
</evidence>
<evidence type="ECO:0000313" key="2">
    <source>
        <dbReference type="EMBL" id="KAK6306418.1"/>
    </source>
</evidence>
<comment type="caution">
    <text evidence="2">The sequence shown here is derived from an EMBL/GenBank/DDBJ whole genome shotgun (WGS) entry which is preliminary data.</text>
</comment>
<organism evidence="2 3">
    <name type="scientific">Coregonus suidteri</name>
    <dbReference type="NCBI Taxonomy" id="861788"/>
    <lineage>
        <taxon>Eukaryota</taxon>
        <taxon>Metazoa</taxon>
        <taxon>Chordata</taxon>
        <taxon>Craniata</taxon>
        <taxon>Vertebrata</taxon>
        <taxon>Euteleostomi</taxon>
        <taxon>Actinopterygii</taxon>
        <taxon>Neopterygii</taxon>
        <taxon>Teleostei</taxon>
        <taxon>Protacanthopterygii</taxon>
        <taxon>Salmoniformes</taxon>
        <taxon>Salmonidae</taxon>
        <taxon>Coregoninae</taxon>
        <taxon>Coregonus</taxon>
    </lineage>
</organism>
<protein>
    <submittedName>
        <fullName evidence="2">Uncharacterized protein</fullName>
    </submittedName>
</protein>
<accession>A0AAN8L7F8</accession>
<dbReference type="Proteomes" id="UP001356427">
    <property type="component" value="Unassembled WGS sequence"/>
</dbReference>
<evidence type="ECO:0000256" key="1">
    <source>
        <dbReference type="SAM" id="MobiDB-lite"/>
    </source>
</evidence>
<keyword evidence="3" id="KW-1185">Reference proteome</keyword>
<proteinExistence type="predicted"/>
<name>A0AAN8L7F8_9TELE</name>
<gene>
    <name evidence="2" type="ORF">J4Q44_G00233430</name>
</gene>
<dbReference type="AlphaFoldDB" id="A0AAN8L7F8"/>
<dbReference type="EMBL" id="JAGTTL010000021">
    <property type="protein sequence ID" value="KAK6306418.1"/>
    <property type="molecule type" value="Genomic_DNA"/>
</dbReference>